<protein>
    <recommendedName>
        <fullName evidence="1">Schlafen group 3-like DNA/RNA helicase domain-containing protein</fullName>
    </recommendedName>
</protein>
<dbReference type="AlphaFoldDB" id="A0A1I4INV1"/>
<dbReference type="OrthoDB" id="3193269at2"/>
<dbReference type="SUPFAM" id="SSF52540">
    <property type="entry name" value="P-loop containing nucleoside triphosphate hydrolases"/>
    <property type="match status" value="1"/>
</dbReference>
<name>A0A1I4INV1_9FIRM</name>
<dbReference type="Proteomes" id="UP000199520">
    <property type="component" value="Unassembled WGS sequence"/>
</dbReference>
<accession>A0A1I4INV1</accession>
<dbReference type="STRING" id="1123291.SAMN04490355_10093"/>
<gene>
    <name evidence="2" type="ORF">SAMN04490355_10093</name>
</gene>
<dbReference type="InterPro" id="IPR018647">
    <property type="entry name" value="SLFN_3-like_DNA/RNA_helicase"/>
</dbReference>
<evidence type="ECO:0000313" key="3">
    <source>
        <dbReference type="Proteomes" id="UP000199520"/>
    </source>
</evidence>
<proteinExistence type="predicted"/>
<dbReference type="Pfam" id="PF09848">
    <property type="entry name" value="SLFN-g3_helicase"/>
    <property type="match status" value="1"/>
</dbReference>
<dbReference type="InterPro" id="IPR027417">
    <property type="entry name" value="P-loop_NTPase"/>
</dbReference>
<reference evidence="3" key="1">
    <citation type="submission" date="2016-10" db="EMBL/GenBank/DDBJ databases">
        <authorList>
            <person name="Varghese N."/>
            <person name="Submissions S."/>
        </authorList>
    </citation>
    <scope>NUCLEOTIDE SEQUENCE [LARGE SCALE GENOMIC DNA]</scope>
    <source>
        <strain evidence="3">DSM 13327</strain>
    </source>
</reference>
<dbReference type="EMBL" id="FOTS01000009">
    <property type="protein sequence ID" value="SFL55974.1"/>
    <property type="molecule type" value="Genomic_DNA"/>
</dbReference>
<feature type="domain" description="Schlafen group 3-like DNA/RNA helicase" evidence="1">
    <location>
        <begin position="262"/>
        <end position="605"/>
    </location>
</feature>
<organism evidence="2 3">
    <name type="scientific">Pelosinus propionicus DSM 13327</name>
    <dbReference type="NCBI Taxonomy" id="1123291"/>
    <lineage>
        <taxon>Bacteria</taxon>
        <taxon>Bacillati</taxon>
        <taxon>Bacillota</taxon>
        <taxon>Negativicutes</taxon>
        <taxon>Selenomonadales</taxon>
        <taxon>Sporomusaceae</taxon>
        <taxon>Pelosinus</taxon>
    </lineage>
</organism>
<dbReference type="RefSeq" id="WP_090934032.1">
    <property type="nucleotide sequence ID" value="NZ_FOTS01000009.1"/>
</dbReference>
<sequence length="618" mass="70741">MIIYQNDAIGFRTAVDENRIADDIELKFQSNYGRKVGDSERDSWAKSLKYMESILRNSKVPDDCGVLIEYNIPSTNKRIDFIISGYDQDGNANFIIVELKQWSVANATDKEDIVTTSIGKKVREVAHPSYQAYSYVKYLSDMNEAIYKDNLKPYSCAYLHNYKRKNSEPLLFEQYKTIIEETPIFFAKDTKKLEEFINKYVGKGNGLDILYQIENGKIRPSKKFVEYVSEIFDGNKVYTLLDEQKVAYESIIACVKSATAKTTIIVDGGPGTGKSVVAMNAFVELLKRKKNLKFVAPNASFRGVMIDMLSNNNKRSKKRLGALFSGSASFYDAKNDVFDVLVVDEAHRLKKKGAFMYKGENQVEDVVKASRINVFFIDDNQRIRPEDVGTVAEIKSTAAKYKSEVVEVKLEAQFRCAGAEGFLNWVDHNLQIKETANFDGWDRDTFDFMIVDDPNILLEKINKKNEEGFKSRILAGYAWPWTSEKNGNPNAEIDDVKMQEFDFSMPWNSRSTQSPWAIDDEKMNQIGCVHTSQGLEFDYVGVIIGNDLRHDPDTMKIYSSYDDYYDVMGKTGLKEKPEELTYLIKNVYKVLMSRGMKGCYVFCRDKNLQDYLCNRFGK</sequence>
<keyword evidence="3" id="KW-1185">Reference proteome</keyword>
<evidence type="ECO:0000313" key="2">
    <source>
        <dbReference type="EMBL" id="SFL55974.1"/>
    </source>
</evidence>
<dbReference type="Gene3D" id="3.40.50.300">
    <property type="entry name" value="P-loop containing nucleotide triphosphate hydrolases"/>
    <property type="match status" value="1"/>
</dbReference>
<evidence type="ECO:0000259" key="1">
    <source>
        <dbReference type="Pfam" id="PF09848"/>
    </source>
</evidence>